<name>A0A8B6EZ04_MYTGA</name>
<evidence type="ECO:0008006" key="8">
    <source>
        <dbReference type="Google" id="ProtNLM"/>
    </source>
</evidence>
<sequence length="138" mass="15418">MGSADGSTTNDKKKNVHRDSDIVEINEKHGPLYNAIPRMHPAAAIILCLLNICAPGFGTLISSFTVFCGAQTKISKRRNAFLLNLLAAFLQMVTFLVIVGWIWSILWGMNFVQIALKKDDDVKIPYYARRQSSVDFLT</sequence>
<dbReference type="Pfam" id="PF15795">
    <property type="entry name" value="Spec3"/>
    <property type="match status" value="1"/>
</dbReference>
<proteinExistence type="predicted"/>
<dbReference type="GO" id="GO:0016020">
    <property type="term" value="C:membrane"/>
    <property type="evidence" value="ECO:0007669"/>
    <property type="project" value="UniProtKB-SubCell"/>
</dbReference>
<dbReference type="InterPro" id="IPR026673">
    <property type="entry name" value="SPEC3/Stum"/>
</dbReference>
<dbReference type="Proteomes" id="UP000596742">
    <property type="component" value="Unassembled WGS sequence"/>
</dbReference>
<feature type="transmembrane region" description="Helical" evidence="5">
    <location>
        <begin position="81"/>
        <end position="103"/>
    </location>
</feature>
<evidence type="ECO:0000256" key="3">
    <source>
        <dbReference type="ARBA" id="ARBA00022989"/>
    </source>
</evidence>
<evidence type="ECO:0000256" key="1">
    <source>
        <dbReference type="ARBA" id="ARBA00004141"/>
    </source>
</evidence>
<gene>
    <name evidence="6" type="ORF">MGAL_10B053620</name>
</gene>
<dbReference type="OrthoDB" id="361532at2759"/>
<dbReference type="PANTHER" id="PTHR21676:SF1">
    <property type="entry name" value="PROTEIN STUM HOMOLOG"/>
    <property type="match status" value="1"/>
</dbReference>
<keyword evidence="3 5" id="KW-1133">Transmembrane helix</keyword>
<keyword evidence="4 5" id="KW-0472">Membrane</keyword>
<evidence type="ECO:0000256" key="4">
    <source>
        <dbReference type="ARBA" id="ARBA00023136"/>
    </source>
</evidence>
<accession>A0A8B6EZ04</accession>
<organism evidence="6 7">
    <name type="scientific">Mytilus galloprovincialis</name>
    <name type="common">Mediterranean mussel</name>
    <dbReference type="NCBI Taxonomy" id="29158"/>
    <lineage>
        <taxon>Eukaryota</taxon>
        <taxon>Metazoa</taxon>
        <taxon>Spiralia</taxon>
        <taxon>Lophotrochozoa</taxon>
        <taxon>Mollusca</taxon>
        <taxon>Bivalvia</taxon>
        <taxon>Autobranchia</taxon>
        <taxon>Pteriomorphia</taxon>
        <taxon>Mytilida</taxon>
        <taxon>Mytiloidea</taxon>
        <taxon>Mytilidae</taxon>
        <taxon>Mytilinae</taxon>
        <taxon>Mytilus</taxon>
    </lineage>
</organism>
<keyword evidence="2 5" id="KW-0812">Transmembrane</keyword>
<dbReference type="EMBL" id="UYJE01005988">
    <property type="protein sequence ID" value="VDI42209.1"/>
    <property type="molecule type" value="Genomic_DNA"/>
</dbReference>
<dbReference type="PANTHER" id="PTHR21676">
    <property type="entry name" value="PROTEIN STUM"/>
    <property type="match status" value="1"/>
</dbReference>
<evidence type="ECO:0000256" key="5">
    <source>
        <dbReference type="SAM" id="Phobius"/>
    </source>
</evidence>
<comment type="caution">
    <text evidence="6">The sequence shown here is derived from an EMBL/GenBank/DDBJ whole genome shotgun (WGS) entry which is preliminary data.</text>
</comment>
<keyword evidence="7" id="KW-1185">Reference proteome</keyword>
<evidence type="ECO:0000256" key="2">
    <source>
        <dbReference type="ARBA" id="ARBA00022692"/>
    </source>
</evidence>
<reference evidence="6" key="1">
    <citation type="submission" date="2018-11" db="EMBL/GenBank/DDBJ databases">
        <authorList>
            <person name="Alioto T."/>
            <person name="Alioto T."/>
        </authorList>
    </citation>
    <scope>NUCLEOTIDE SEQUENCE</scope>
</reference>
<protein>
    <recommendedName>
        <fullName evidence="8">Protein SPEC3</fullName>
    </recommendedName>
</protein>
<comment type="subcellular location">
    <subcellularLocation>
        <location evidence="1">Membrane</location>
        <topology evidence="1">Multi-pass membrane protein</topology>
    </subcellularLocation>
</comment>
<dbReference type="AlphaFoldDB" id="A0A8B6EZ04"/>
<feature type="transmembrane region" description="Helical" evidence="5">
    <location>
        <begin position="42"/>
        <end position="69"/>
    </location>
</feature>
<evidence type="ECO:0000313" key="7">
    <source>
        <dbReference type="Proteomes" id="UP000596742"/>
    </source>
</evidence>
<evidence type="ECO:0000313" key="6">
    <source>
        <dbReference type="EMBL" id="VDI42209.1"/>
    </source>
</evidence>